<dbReference type="OrthoDB" id="3474462at2"/>
<evidence type="ECO:0000313" key="3">
    <source>
        <dbReference type="EMBL" id="TQM71542.1"/>
    </source>
</evidence>
<evidence type="ECO:0000256" key="2">
    <source>
        <dbReference type="SAM" id="Phobius"/>
    </source>
</evidence>
<evidence type="ECO:0008006" key="5">
    <source>
        <dbReference type="Google" id="ProtNLM"/>
    </source>
</evidence>
<protein>
    <recommendedName>
        <fullName evidence="5">DUF4190 domain-containing protein</fullName>
    </recommendedName>
</protein>
<organism evidence="3 4">
    <name type="scientific">Actinomadura hallensis</name>
    <dbReference type="NCBI Taxonomy" id="337895"/>
    <lineage>
        <taxon>Bacteria</taxon>
        <taxon>Bacillati</taxon>
        <taxon>Actinomycetota</taxon>
        <taxon>Actinomycetes</taxon>
        <taxon>Streptosporangiales</taxon>
        <taxon>Thermomonosporaceae</taxon>
        <taxon>Actinomadura</taxon>
    </lineage>
</organism>
<keyword evidence="2" id="KW-1133">Transmembrane helix</keyword>
<sequence>MSEQPGPPAQPEDRSGERPAGQPPTGPTRTQRAGWRALWLGGIALLTSFFFYPLGLVLGVASLVVGVRARRAAREGGDGAPGALPGIVLGSVGLALSVLSVSMTLFLWSELSGYQDCLSTSNTKTDEQACQDEYYPKIEEKLGLPEGSMKKYGDIL</sequence>
<dbReference type="RefSeq" id="WP_141973111.1">
    <property type="nucleotide sequence ID" value="NZ_VFPO01000001.1"/>
</dbReference>
<feature type="transmembrane region" description="Helical" evidence="2">
    <location>
        <begin position="37"/>
        <end position="65"/>
    </location>
</feature>
<accession>A0A543ILU8</accession>
<dbReference type="AlphaFoldDB" id="A0A543ILU8"/>
<dbReference type="EMBL" id="VFPO01000001">
    <property type="protein sequence ID" value="TQM71542.1"/>
    <property type="molecule type" value="Genomic_DNA"/>
</dbReference>
<feature type="transmembrane region" description="Helical" evidence="2">
    <location>
        <begin position="86"/>
        <end position="108"/>
    </location>
</feature>
<gene>
    <name evidence="3" type="ORF">FHX41_5311</name>
</gene>
<keyword evidence="4" id="KW-1185">Reference proteome</keyword>
<proteinExistence type="predicted"/>
<comment type="caution">
    <text evidence="3">The sequence shown here is derived from an EMBL/GenBank/DDBJ whole genome shotgun (WGS) entry which is preliminary data.</text>
</comment>
<feature type="compositionally biased region" description="Pro residues" evidence="1">
    <location>
        <begin position="1"/>
        <end position="10"/>
    </location>
</feature>
<evidence type="ECO:0000313" key="4">
    <source>
        <dbReference type="Proteomes" id="UP000316706"/>
    </source>
</evidence>
<reference evidence="3 4" key="1">
    <citation type="submission" date="2019-06" db="EMBL/GenBank/DDBJ databases">
        <title>Sequencing the genomes of 1000 actinobacteria strains.</title>
        <authorList>
            <person name="Klenk H.-P."/>
        </authorList>
    </citation>
    <scope>NUCLEOTIDE SEQUENCE [LARGE SCALE GENOMIC DNA]</scope>
    <source>
        <strain evidence="3 4">DSM 45043</strain>
    </source>
</reference>
<keyword evidence="2" id="KW-0472">Membrane</keyword>
<name>A0A543ILU8_9ACTN</name>
<feature type="region of interest" description="Disordered" evidence="1">
    <location>
        <begin position="1"/>
        <end position="31"/>
    </location>
</feature>
<evidence type="ECO:0000256" key="1">
    <source>
        <dbReference type="SAM" id="MobiDB-lite"/>
    </source>
</evidence>
<keyword evidence="2" id="KW-0812">Transmembrane</keyword>
<dbReference type="Proteomes" id="UP000316706">
    <property type="component" value="Unassembled WGS sequence"/>
</dbReference>